<protein>
    <submittedName>
        <fullName evidence="1 3">Uncharacterized protein</fullName>
    </submittedName>
</protein>
<evidence type="ECO:0000313" key="2">
    <source>
        <dbReference type="Proteomes" id="UP000035682"/>
    </source>
</evidence>
<dbReference type="RefSeq" id="XP_024503312.1">
    <property type="nucleotide sequence ID" value="XM_024649434.1"/>
</dbReference>
<gene>
    <name evidence="1 3 4" type="ORF">SRAE_1000236600</name>
</gene>
<name>A0A090L2S0_STRRB</name>
<evidence type="ECO:0000313" key="1">
    <source>
        <dbReference type="EMBL" id="CEF64111.1"/>
    </source>
</evidence>
<dbReference type="GeneID" id="36376476"/>
<proteinExistence type="predicted"/>
<dbReference type="WBParaSite" id="SRAE_1000236600.1">
    <property type="protein sequence ID" value="SRAE_1000236600.1"/>
    <property type="gene ID" value="WBGene00258981"/>
</dbReference>
<sequence length="163" mass="19378">MLDIPSSEVKLNNNNDFYKIEFLSKKLHCAMKWSGSQVINVKKFKFWLMRYKKELSLEENDINCIVLEDTPYGWSGITNYCVEQLFFFPYGKQIEKDDVLFYEQFVVLRKVTIFDYKFNSDSCTAAIDKSEAKSIVKIGVDRYNKTFRPEILMIQKIYYSDIF</sequence>
<evidence type="ECO:0000313" key="4">
    <source>
        <dbReference type="WormBase" id="SRAE_1000236600"/>
    </source>
</evidence>
<dbReference type="EMBL" id="LN609528">
    <property type="protein sequence ID" value="CEF64111.1"/>
    <property type="molecule type" value="Genomic_DNA"/>
</dbReference>
<reference evidence="3" key="2">
    <citation type="submission" date="2020-12" db="UniProtKB">
        <authorList>
            <consortium name="WormBaseParasite"/>
        </authorList>
    </citation>
    <scope>IDENTIFICATION</scope>
</reference>
<dbReference type="AlphaFoldDB" id="A0A090L2S0"/>
<reference evidence="1 2" key="1">
    <citation type="submission" date="2014-09" db="EMBL/GenBank/DDBJ databases">
        <authorList>
            <person name="Martin A.A."/>
        </authorList>
    </citation>
    <scope>NUCLEOTIDE SEQUENCE</scope>
    <source>
        <strain evidence="2">ED321</strain>
        <strain evidence="1">ED321 Heterogonic</strain>
    </source>
</reference>
<dbReference type="CTD" id="36376476"/>
<dbReference type="WormBase" id="SRAE_1000236600">
    <property type="protein sequence ID" value="SRP07814"/>
    <property type="gene ID" value="WBGene00258981"/>
</dbReference>
<organism evidence="1">
    <name type="scientific">Strongyloides ratti</name>
    <name type="common">Parasitic roundworm</name>
    <dbReference type="NCBI Taxonomy" id="34506"/>
    <lineage>
        <taxon>Eukaryota</taxon>
        <taxon>Metazoa</taxon>
        <taxon>Ecdysozoa</taxon>
        <taxon>Nematoda</taxon>
        <taxon>Chromadorea</taxon>
        <taxon>Rhabditida</taxon>
        <taxon>Tylenchina</taxon>
        <taxon>Panagrolaimomorpha</taxon>
        <taxon>Strongyloidoidea</taxon>
        <taxon>Strongyloididae</taxon>
        <taxon>Strongyloides</taxon>
    </lineage>
</organism>
<dbReference type="Proteomes" id="UP000035682">
    <property type="component" value="Unplaced"/>
</dbReference>
<keyword evidence="2" id="KW-1185">Reference proteome</keyword>
<evidence type="ECO:0000313" key="3">
    <source>
        <dbReference type="WBParaSite" id="SRAE_1000236600.1"/>
    </source>
</evidence>
<accession>A0A090L2S0</accession>